<keyword evidence="2" id="KW-1185">Reference proteome</keyword>
<dbReference type="EMBL" id="BQNB010021195">
    <property type="protein sequence ID" value="GJU03887.1"/>
    <property type="molecule type" value="Genomic_DNA"/>
</dbReference>
<keyword evidence="1" id="KW-0808">Transferase</keyword>
<dbReference type="PANTHER" id="PTHR42866">
    <property type="entry name" value="3-DEOXY-MANNO-OCTULOSONATE CYTIDYLYLTRANSFERASE"/>
    <property type="match status" value="1"/>
</dbReference>
<dbReference type="Proteomes" id="UP001151760">
    <property type="component" value="Unassembled WGS sequence"/>
</dbReference>
<protein>
    <submittedName>
        <fullName evidence="1">3-deoxy-manno-octulosonate cytidylyltransferase, mitochondrial</fullName>
    </submittedName>
</protein>
<evidence type="ECO:0000313" key="2">
    <source>
        <dbReference type="Proteomes" id="UP001151760"/>
    </source>
</evidence>
<gene>
    <name evidence="1" type="ORF">Tco_1114225</name>
</gene>
<evidence type="ECO:0000313" key="1">
    <source>
        <dbReference type="EMBL" id="GJU03887.1"/>
    </source>
</evidence>
<dbReference type="GO" id="GO:0016779">
    <property type="term" value="F:nucleotidyltransferase activity"/>
    <property type="evidence" value="ECO:0007669"/>
    <property type="project" value="UniProtKB-KW"/>
</dbReference>
<reference evidence="1" key="1">
    <citation type="journal article" date="2022" name="Int. J. Mol. Sci.">
        <title>Draft Genome of Tanacetum Coccineum: Genomic Comparison of Closely Related Tanacetum-Family Plants.</title>
        <authorList>
            <person name="Yamashiro T."/>
            <person name="Shiraishi A."/>
            <person name="Nakayama K."/>
            <person name="Satake H."/>
        </authorList>
    </citation>
    <scope>NUCLEOTIDE SEQUENCE</scope>
</reference>
<dbReference type="PANTHER" id="PTHR42866:SF2">
    <property type="entry name" value="3-DEOXY-MANNO-OCTULOSONATE CYTIDYLYLTRANSFERASE, MITOCHONDRIAL"/>
    <property type="match status" value="1"/>
</dbReference>
<organism evidence="1 2">
    <name type="scientific">Tanacetum coccineum</name>
    <dbReference type="NCBI Taxonomy" id="301880"/>
    <lineage>
        <taxon>Eukaryota</taxon>
        <taxon>Viridiplantae</taxon>
        <taxon>Streptophyta</taxon>
        <taxon>Embryophyta</taxon>
        <taxon>Tracheophyta</taxon>
        <taxon>Spermatophyta</taxon>
        <taxon>Magnoliopsida</taxon>
        <taxon>eudicotyledons</taxon>
        <taxon>Gunneridae</taxon>
        <taxon>Pentapetalae</taxon>
        <taxon>asterids</taxon>
        <taxon>campanulids</taxon>
        <taxon>Asterales</taxon>
        <taxon>Asteraceae</taxon>
        <taxon>Asteroideae</taxon>
        <taxon>Anthemideae</taxon>
        <taxon>Anthemidinae</taxon>
        <taxon>Tanacetum</taxon>
    </lineage>
</organism>
<dbReference type="Gene3D" id="3.90.550.10">
    <property type="entry name" value="Spore Coat Polysaccharide Biosynthesis Protein SpsA, Chain A"/>
    <property type="match status" value="1"/>
</dbReference>
<reference evidence="1" key="2">
    <citation type="submission" date="2022-01" db="EMBL/GenBank/DDBJ databases">
        <authorList>
            <person name="Yamashiro T."/>
            <person name="Shiraishi A."/>
            <person name="Satake H."/>
            <person name="Nakayama K."/>
        </authorList>
    </citation>
    <scope>NUCLEOTIDE SEQUENCE</scope>
</reference>
<dbReference type="InterPro" id="IPR029044">
    <property type="entry name" value="Nucleotide-diphossugar_trans"/>
</dbReference>
<accession>A0ABQ5IWQ5</accession>
<proteinExistence type="predicted"/>
<sequence length="166" mass="18505">MMIMYLQASPDVVLSTAVTSLKVEDASDPNRVTCVVHNRGYAIYFSRGIIPFNKLREGGELLDRILSSTLILNCKSYKENERVEQGTTVSECNKKPNVLSVYKVKVKVLFSFKLDGEVELGKKQGLVRTSDEKVSQVTTAPVVRDLEALPVKCYGPDFGSKTLKRK</sequence>
<comment type="caution">
    <text evidence="1">The sequence shown here is derived from an EMBL/GenBank/DDBJ whole genome shotgun (WGS) entry which is preliminary data.</text>
</comment>
<name>A0ABQ5IWQ5_9ASTR</name>
<keyword evidence="1" id="KW-0548">Nucleotidyltransferase</keyword>